<accession>A0A1M7TXE4</accession>
<dbReference type="RefSeq" id="WP_073260071.1">
    <property type="nucleotide sequence ID" value="NZ_FRCS01000007.1"/>
</dbReference>
<evidence type="ECO:0000256" key="2">
    <source>
        <dbReference type="SAM" id="Phobius"/>
    </source>
</evidence>
<organism evidence="3 4">
    <name type="scientific">Cryptosporangium aurantiacum</name>
    <dbReference type="NCBI Taxonomy" id="134849"/>
    <lineage>
        <taxon>Bacteria</taxon>
        <taxon>Bacillati</taxon>
        <taxon>Actinomycetota</taxon>
        <taxon>Actinomycetes</taxon>
        <taxon>Cryptosporangiales</taxon>
        <taxon>Cryptosporangiaceae</taxon>
        <taxon>Cryptosporangium</taxon>
    </lineage>
</organism>
<name>A0A1M7TXE4_9ACTN</name>
<dbReference type="AlphaFoldDB" id="A0A1M7TXE4"/>
<dbReference type="EMBL" id="FRCS01000007">
    <property type="protein sequence ID" value="SHN75376.1"/>
    <property type="molecule type" value="Genomic_DNA"/>
</dbReference>
<sequence length="145" mass="14726">MSSPHTPDSSSPPPGYGPSRPPSVGRAPILAGLAGLLVGVFVVGIVWLGTALIGGGDDHEGAAADAAASCRILERIDATNSDSLDLPYAYRIGAAAQLAAAAAEDDRRYQVLSRDTHAASQAIQYADAATARNEIAQALATCEGL</sequence>
<protein>
    <submittedName>
        <fullName evidence="3">Uncharacterized protein</fullName>
    </submittedName>
</protein>
<keyword evidence="2" id="KW-0472">Membrane</keyword>
<keyword evidence="4" id="KW-1185">Reference proteome</keyword>
<evidence type="ECO:0000313" key="3">
    <source>
        <dbReference type="EMBL" id="SHN75376.1"/>
    </source>
</evidence>
<feature type="transmembrane region" description="Helical" evidence="2">
    <location>
        <begin position="29"/>
        <end position="53"/>
    </location>
</feature>
<evidence type="ECO:0000313" key="4">
    <source>
        <dbReference type="Proteomes" id="UP000184440"/>
    </source>
</evidence>
<dbReference type="Proteomes" id="UP000184440">
    <property type="component" value="Unassembled WGS sequence"/>
</dbReference>
<evidence type="ECO:0000256" key="1">
    <source>
        <dbReference type="SAM" id="MobiDB-lite"/>
    </source>
</evidence>
<keyword evidence="2" id="KW-0812">Transmembrane</keyword>
<gene>
    <name evidence="3" type="ORF">SAMN05443668_107282</name>
</gene>
<proteinExistence type="predicted"/>
<feature type="region of interest" description="Disordered" evidence="1">
    <location>
        <begin position="1"/>
        <end position="21"/>
    </location>
</feature>
<keyword evidence="2" id="KW-1133">Transmembrane helix</keyword>
<reference evidence="3 4" key="1">
    <citation type="submission" date="2016-11" db="EMBL/GenBank/DDBJ databases">
        <authorList>
            <person name="Jaros S."/>
            <person name="Januszkiewicz K."/>
            <person name="Wedrychowicz H."/>
        </authorList>
    </citation>
    <scope>NUCLEOTIDE SEQUENCE [LARGE SCALE GENOMIC DNA]</scope>
    <source>
        <strain evidence="3 4">DSM 46144</strain>
    </source>
</reference>
<feature type="compositionally biased region" description="Pro residues" evidence="1">
    <location>
        <begin position="10"/>
        <end position="21"/>
    </location>
</feature>
<dbReference type="STRING" id="134849.SAMN05443668_107282"/>